<feature type="non-terminal residue" evidence="1">
    <location>
        <position position="1"/>
    </location>
</feature>
<keyword evidence="2" id="KW-1185">Reference proteome</keyword>
<reference evidence="1 2" key="1">
    <citation type="journal article" date="2018" name="Front. Plant Sci.">
        <title>Red Clover (Trifolium pratense) and Zigzag Clover (T. medium) - A Picture of Genomic Similarities and Differences.</title>
        <authorList>
            <person name="Dluhosova J."/>
            <person name="Istvanek J."/>
            <person name="Nedelnik J."/>
            <person name="Repkova J."/>
        </authorList>
    </citation>
    <scope>NUCLEOTIDE SEQUENCE [LARGE SCALE GENOMIC DNA]</scope>
    <source>
        <strain evidence="2">cv. 10/8</strain>
        <tissue evidence="1">Leaf</tissue>
    </source>
</reference>
<name>A0A392TN23_9FABA</name>
<organism evidence="1 2">
    <name type="scientific">Trifolium medium</name>
    <dbReference type="NCBI Taxonomy" id="97028"/>
    <lineage>
        <taxon>Eukaryota</taxon>
        <taxon>Viridiplantae</taxon>
        <taxon>Streptophyta</taxon>
        <taxon>Embryophyta</taxon>
        <taxon>Tracheophyta</taxon>
        <taxon>Spermatophyta</taxon>
        <taxon>Magnoliopsida</taxon>
        <taxon>eudicotyledons</taxon>
        <taxon>Gunneridae</taxon>
        <taxon>Pentapetalae</taxon>
        <taxon>rosids</taxon>
        <taxon>fabids</taxon>
        <taxon>Fabales</taxon>
        <taxon>Fabaceae</taxon>
        <taxon>Papilionoideae</taxon>
        <taxon>50 kb inversion clade</taxon>
        <taxon>NPAAA clade</taxon>
        <taxon>Hologalegina</taxon>
        <taxon>IRL clade</taxon>
        <taxon>Trifolieae</taxon>
        <taxon>Trifolium</taxon>
    </lineage>
</organism>
<comment type="caution">
    <text evidence="1">The sequence shown here is derived from an EMBL/GenBank/DDBJ whole genome shotgun (WGS) entry which is preliminary data.</text>
</comment>
<dbReference type="EMBL" id="LXQA010597036">
    <property type="protein sequence ID" value="MCI61295.1"/>
    <property type="molecule type" value="Genomic_DNA"/>
</dbReference>
<proteinExistence type="predicted"/>
<accession>A0A392TN23</accession>
<evidence type="ECO:0000313" key="1">
    <source>
        <dbReference type="EMBL" id="MCI61295.1"/>
    </source>
</evidence>
<protein>
    <submittedName>
        <fullName evidence="1">Uncharacterized protein</fullName>
    </submittedName>
</protein>
<evidence type="ECO:0000313" key="2">
    <source>
        <dbReference type="Proteomes" id="UP000265520"/>
    </source>
</evidence>
<dbReference type="Proteomes" id="UP000265520">
    <property type="component" value="Unassembled WGS sequence"/>
</dbReference>
<dbReference type="AlphaFoldDB" id="A0A392TN23"/>
<sequence length="36" mass="3854">CPGATRSARAQGQFDLLSLARRASWSCATRSVTLCL</sequence>